<evidence type="ECO:0000256" key="3">
    <source>
        <dbReference type="ARBA" id="ARBA00022448"/>
    </source>
</evidence>
<dbReference type="InterPro" id="IPR036322">
    <property type="entry name" value="WD40_repeat_dom_sf"/>
</dbReference>
<keyword evidence="6" id="KW-0677">Repeat</keyword>
<gene>
    <name evidence="13" type="ORF">WJX74_010843</name>
</gene>
<dbReference type="AlphaFoldDB" id="A0AAW1SB83"/>
<dbReference type="PROSITE" id="PS50082">
    <property type="entry name" value="WD_REPEATS_2"/>
    <property type="match status" value="5"/>
</dbReference>
<keyword evidence="8" id="KW-0576">Peroxisome</keyword>
<dbReference type="Pfam" id="PF00400">
    <property type="entry name" value="WD40"/>
    <property type="match status" value="2"/>
</dbReference>
<evidence type="ECO:0000256" key="11">
    <source>
        <dbReference type="PROSITE-ProRule" id="PRU00221"/>
    </source>
</evidence>
<dbReference type="CDD" id="cd00200">
    <property type="entry name" value="WD40"/>
    <property type="match status" value="1"/>
</dbReference>
<keyword evidence="14" id="KW-1185">Reference proteome</keyword>
<evidence type="ECO:0000256" key="5">
    <source>
        <dbReference type="ARBA" id="ARBA00022574"/>
    </source>
</evidence>
<feature type="repeat" description="WD" evidence="11">
    <location>
        <begin position="142"/>
        <end position="184"/>
    </location>
</feature>
<evidence type="ECO:0000259" key="12">
    <source>
        <dbReference type="Pfam" id="PF23609"/>
    </source>
</evidence>
<dbReference type="SUPFAM" id="SSF50978">
    <property type="entry name" value="WD40 repeat-like"/>
    <property type="match status" value="1"/>
</dbReference>
<dbReference type="GO" id="GO:0005782">
    <property type="term" value="C:peroxisomal matrix"/>
    <property type="evidence" value="ECO:0007669"/>
    <property type="project" value="UniProtKB-SubCell"/>
</dbReference>
<keyword evidence="7" id="KW-0653">Protein transport</keyword>
<dbReference type="Proteomes" id="UP001438707">
    <property type="component" value="Unassembled WGS sequence"/>
</dbReference>
<dbReference type="Pfam" id="PF23609">
    <property type="entry name" value="Beta-prop_EIPR1"/>
    <property type="match status" value="1"/>
</dbReference>
<evidence type="ECO:0000256" key="9">
    <source>
        <dbReference type="ARBA" id="ARBA00024017"/>
    </source>
</evidence>
<feature type="repeat" description="WD" evidence="11">
    <location>
        <begin position="229"/>
        <end position="263"/>
    </location>
</feature>
<dbReference type="PANTHER" id="PTHR46027:SF1">
    <property type="entry name" value="PEROXISOMAL TARGETING SIGNAL 2 RECEPTOR"/>
    <property type="match status" value="1"/>
</dbReference>
<dbReference type="PANTHER" id="PTHR46027">
    <property type="entry name" value="PEROXISOMAL TARGETING SIGNAL 2 RECEPTOR"/>
    <property type="match status" value="1"/>
</dbReference>
<proteinExistence type="inferred from homology"/>
<dbReference type="PRINTS" id="PR00320">
    <property type="entry name" value="GPROTEINBRPT"/>
</dbReference>
<dbReference type="InterPro" id="IPR044536">
    <property type="entry name" value="PEX7"/>
</dbReference>
<feature type="repeat" description="WD" evidence="11">
    <location>
        <begin position="53"/>
        <end position="87"/>
    </location>
</feature>
<dbReference type="PROSITE" id="PS50294">
    <property type="entry name" value="WD_REPEATS_REGION"/>
    <property type="match status" value="3"/>
</dbReference>
<feature type="repeat" description="WD" evidence="11">
    <location>
        <begin position="99"/>
        <end position="141"/>
    </location>
</feature>
<keyword evidence="4" id="KW-0963">Cytoplasm</keyword>
<dbReference type="InterPro" id="IPR020472">
    <property type="entry name" value="WD40_PAC1"/>
</dbReference>
<sequence>MRFRIGFNGYSVKFSPFEDGRLAVASAQNFGIIGNGRQHVLQMTQQGLREVAAFDTQDGVYDCAWSEENENVLASACGDGSIKVWDVAAPPDANPLRSLEEHTREVHSLSWNLGQRTLFLSGSWDDSIKLWDVNRPTSLNTFLAHTYCVYGAVWNPAHADVFASCSGDCSLKVWDLRQPQPTLNIPAHQHEVLSTDWCKYNDCVLATGSVDKSIKIWDIRSPQQEVTSMLGHTWAVRRVLFSPHAENVLASCSYDMTVRLWDVAAPEDALLQVWEHHTEFAVGLDFSMLSEGLLASTGWDEMVVAWGEHEDPRAA</sequence>
<dbReference type="SMART" id="SM00320">
    <property type="entry name" value="WD40"/>
    <property type="match status" value="6"/>
</dbReference>
<reference evidence="13 14" key="1">
    <citation type="journal article" date="2024" name="Nat. Commun.">
        <title>Phylogenomics reveals the evolutionary origins of lichenization in chlorophyte algae.</title>
        <authorList>
            <person name="Puginier C."/>
            <person name="Libourel C."/>
            <person name="Otte J."/>
            <person name="Skaloud P."/>
            <person name="Haon M."/>
            <person name="Grisel S."/>
            <person name="Petersen M."/>
            <person name="Berrin J.G."/>
            <person name="Delaux P.M."/>
            <person name="Dal Grande F."/>
            <person name="Keller J."/>
        </authorList>
    </citation>
    <scope>NUCLEOTIDE SEQUENCE [LARGE SCALE GENOMIC DNA]</scope>
    <source>
        <strain evidence="13 14">SAG 2145</strain>
    </source>
</reference>
<evidence type="ECO:0000256" key="7">
    <source>
        <dbReference type="ARBA" id="ARBA00022927"/>
    </source>
</evidence>
<protein>
    <recommendedName>
        <fullName evidence="10">Peroxin-7</fullName>
    </recommendedName>
</protein>
<comment type="caution">
    <text evidence="13">The sequence shown here is derived from an EMBL/GenBank/DDBJ whole genome shotgun (WGS) entry which is preliminary data.</text>
</comment>
<dbReference type="PROSITE" id="PS00678">
    <property type="entry name" value="WD_REPEATS_1"/>
    <property type="match status" value="3"/>
</dbReference>
<evidence type="ECO:0000256" key="8">
    <source>
        <dbReference type="ARBA" id="ARBA00023140"/>
    </source>
</evidence>
<dbReference type="GO" id="GO:0005053">
    <property type="term" value="F:peroxisome matrix targeting signal-2 binding"/>
    <property type="evidence" value="ECO:0007669"/>
    <property type="project" value="InterPro"/>
</dbReference>
<comment type="similarity">
    <text evidence="9">Belongs to the WD repeat peroxin-7 family.</text>
</comment>
<keyword evidence="3" id="KW-0813">Transport</keyword>
<evidence type="ECO:0000256" key="10">
    <source>
        <dbReference type="ARBA" id="ARBA00032565"/>
    </source>
</evidence>
<dbReference type="EMBL" id="JALJOS010000002">
    <property type="protein sequence ID" value="KAK9843355.1"/>
    <property type="molecule type" value="Genomic_DNA"/>
</dbReference>
<evidence type="ECO:0000313" key="14">
    <source>
        <dbReference type="Proteomes" id="UP001438707"/>
    </source>
</evidence>
<feature type="domain" description="EIPR1-like beta-propeller" evidence="12">
    <location>
        <begin position="148"/>
        <end position="261"/>
    </location>
</feature>
<evidence type="ECO:0000256" key="1">
    <source>
        <dbReference type="ARBA" id="ARBA00004253"/>
    </source>
</evidence>
<dbReference type="Gene3D" id="2.130.10.10">
    <property type="entry name" value="YVTN repeat-like/Quinoprotein amine dehydrogenase"/>
    <property type="match status" value="1"/>
</dbReference>
<dbReference type="InterPro" id="IPR015943">
    <property type="entry name" value="WD40/YVTN_repeat-like_dom_sf"/>
</dbReference>
<dbReference type="GO" id="GO:0005829">
    <property type="term" value="C:cytosol"/>
    <property type="evidence" value="ECO:0007669"/>
    <property type="project" value="UniProtKB-SubCell"/>
</dbReference>
<organism evidence="13 14">
    <name type="scientific">Apatococcus lobatus</name>
    <dbReference type="NCBI Taxonomy" id="904363"/>
    <lineage>
        <taxon>Eukaryota</taxon>
        <taxon>Viridiplantae</taxon>
        <taxon>Chlorophyta</taxon>
        <taxon>core chlorophytes</taxon>
        <taxon>Trebouxiophyceae</taxon>
        <taxon>Chlorellales</taxon>
        <taxon>Chlorellaceae</taxon>
        <taxon>Apatococcus</taxon>
    </lineage>
</organism>
<evidence type="ECO:0000256" key="4">
    <source>
        <dbReference type="ARBA" id="ARBA00022490"/>
    </source>
</evidence>
<accession>A0AAW1SB83</accession>
<dbReference type="InterPro" id="IPR019775">
    <property type="entry name" value="WD40_repeat_CS"/>
</dbReference>
<feature type="repeat" description="WD" evidence="11">
    <location>
        <begin position="185"/>
        <end position="227"/>
    </location>
</feature>
<evidence type="ECO:0000256" key="2">
    <source>
        <dbReference type="ARBA" id="ARBA00004514"/>
    </source>
</evidence>
<comment type="subcellular location">
    <subcellularLocation>
        <location evidence="2">Cytoplasm</location>
        <location evidence="2">Cytosol</location>
    </subcellularLocation>
    <subcellularLocation>
        <location evidence="1">Peroxisome matrix</location>
    </subcellularLocation>
</comment>
<dbReference type="InterPro" id="IPR059104">
    <property type="entry name" value="Beta-prop_EIPR1-like"/>
</dbReference>
<keyword evidence="5 11" id="KW-0853">WD repeat</keyword>
<evidence type="ECO:0000256" key="6">
    <source>
        <dbReference type="ARBA" id="ARBA00022737"/>
    </source>
</evidence>
<dbReference type="GO" id="GO:0016558">
    <property type="term" value="P:protein import into peroxisome matrix"/>
    <property type="evidence" value="ECO:0007669"/>
    <property type="project" value="InterPro"/>
</dbReference>
<dbReference type="InterPro" id="IPR001680">
    <property type="entry name" value="WD40_rpt"/>
</dbReference>
<evidence type="ECO:0000313" key="13">
    <source>
        <dbReference type="EMBL" id="KAK9843355.1"/>
    </source>
</evidence>
<name>A0AAW1SB83_9CHLO</name>